<dbReference type="KEGG" id="xbv:XBW1_3634"/>
<dbReference type="AlphaFoldDB" id="A0A0B6XBM0"/>
<organism evidence="2 3">
    <name type="scientific">Xenorhabdus bovienii</name>
    <name type="common">Xenorhabdus nematophila subsp. bovienii</name>
    <dbReference type="NCBI Taxonomy" id="40576"/>
    <lineage>
        <taxon>Bacteria</taxon>
        <taxon>Pseudomonadati</taxon>
        <taxon>Pseudomonadota</taxon>
        <taxon>Gammaproteobacteria</taxon>
        <taxon>Enterobacterales</taxon>
        <taxon>Morganellaceae</taxon>
        <taxon>Xenorhabdus</taxon>
    </lineage>
</organism>
<name>A0A0B6XBM0_XENBV</name>
<reference evidence="2 3" key="1">
    <citation type="submission" date="2014-02" db="EMBL/GenBank/DDBJ databases">
        <authorList>
            <person name="Genoscope - CEA"/>
        </authorList>
    </citation>
    <scope>NUCLEOTIDE SEQUENCE [LARGE SCALE GENOMIC DNA]</scope>
    <source>
        <strain evidence="2 3">CS03</strain>
    </source>
</reference>
<dbReference type="Proteomes" id="UP000032930">
    <property type="component" value="Chromosome"/>
</dbReference>
<sequence>MHLLGKLQMDYRCSAPKATTFLLTLFILVSTLFLALVNVFNVNLSLFIFAIVLL</sequence>
<gene>
    <name evidence="2" type="ORF">XBW1_3634</name>
</gene>
<proteinExistence type="predicted"/>
<keyword evidence="1" id="KW-0812">Transmembrane</keyword>
<evidence type="ECO:0000313" key="2">
    <source>
        <dbReference type="EMBL" id="CDM90990.1"/>
    </source>
</evidence>
<evidence type="ECO:0000313" key="3">
    <source>
        <dbReference type="Proteomes" id="UP000032930"/>
    </source>
</evidence>
<keyword evidence="1" id="KW-1133">Transmembrane helix</keyword>
<evidence type="ECO:0000256" key="1">
    <source>
        <dbReference type="SAM" id="Phobius"/>
    </source>
</evidence>
<feature type="transmembrane region" description="Helical" evidence="1">
    <location>
        <begin position="21"/>
        <end position="53"/>
    </location>
</feature>
<keyword evidence="1" id="KW-0472">Membrane</keyword>
<accession>A0A0B6XBM0</accession>
<protein>
    <submittedName>
        <fullName evidence="2">Uncharacterized protein</fullName>
    </submittedName>
</protein>
<dbReference type="EMBL" id="FO818637">
    <property type="protein sequence ID" value="CDM90990.1"/>
    <property type="molecule type" value="Genomic_DNA"/>
</dbReference>